<evidence type="ECO:0000256" key="19">
    <source>
        <dbReference type="ARBA" id="ARBA00041226"/>
    </source>
</evidence>
<evidence type="ECO:0000256" key="6">
    <source>
        <dbReference type="ARBA" id="ARBA00012557"/>
    </source>
</evidence>
<comment type="subcellular location">
    <subcellularLocation>
        <location evidence="2">Membrane</location>
        <topology evidence="2">Single-pass type II membrane protein</topology>
    </subcellularLocation>
</comment>
<keyword evidence="12" id="KW-0735">Signal-anchor</keyword>
<evidence type="ECO:0000256" key="23">
    <source>
        <dbReference type="SAM" id="Phobius"/>
    </source>
</evidence>
<dbReference type="GO" id="GO:0016263">
    <property type="term" value="F:glycoprotein-N-acetylgalactosamine 3-beta-galactosyltransferase activity"/>
    <property type="evidence" value="ECO:0007669"/>
    <property type="project" value="UniProtKB-EC"/>
</dbReference>
<evidence type="ECO:0000256" key="5">
    <source>
        <dbReference type="ARBA" id="ARBA00011748"/>
    </source>
</evidence>
<evidence type="ECO:0000256" key="1">
    <source>
        <dbReference type="ARBA" id="ARBA00001936"/>
    </source>
</evidence>
<evidence type="ECO:0000256" key="20">
    <source>
        <dbReference type="ARBA" id="ARBA00042009"/>
    </source>
</evidence>
<proteinExistence type="inferred from homology"/>
<organism evidence="25 26">
    <name type="scientific">Strongyloides stercoralis</name>
    <name type="common">Threadworm</name>
    <dbReference type="NCBI Taxonomy" id="6248"/>
    <lineage>
        <taxon>Eukaryota</taxon>
        <taxon>Metazoa</taxon>
        <taxon>Ecdysozoa</taxon>
        <taxon>Nematoda</taxon>
        <taxon>Chromadorea</taxon>
        <taxon>Rhabditida</taxon>
        <taxon>Tylenchina</taxon>
        <taxon>Panagrolaimomorpha</taxon>
        <taxon>Strongyloidoidea</taxon>
        <taxon>Strongyloididae</taxon>
        <taxon>Strongyloides</taxon>
    </lineage>
</organism>
<name>A0AAF5DFN4_STRER</name>
<dbReference type="GO" id="GO:0030145">
    <property type="term" value="F:manganese ion binding"/>
    <property type="evidence" value="ECO:0007669"/>
    <property type="project" value="UniProtKB-ARBA"/>
</dbReference>
<keyword evidence="7" id="KW-0328">Glycosyltransferase</keyword>
<evidence type="ECO:0000313" key="25">
    <source>
        <dbReference type="Proteomes" id="UP000035681"/>
    </source>
</evidence>
<comment type="similarity">
    <text evidence="4">Belongs to the glycosyltransferase 31 family. Beta3-Gal-T subfamily.</text>
</comment>
<dbReference type="GO" id="GO:0000166">
    <property type="term" value="F:nucleotide binding"/>
    <property type="evidence" value="ECO:0007669"/>
    <property type="project" value="UniProtKB-KW"/>
</dbReference>
<dbReference type="InterPro" id="IPR003378">
    <property type="entry name" value="Fringe-like_glycosylTrfase"/>
</dbReference>
<keyword evidence="14 23" id="KW-0472">Membrane</keyword>
<feature type="transmembrane region" description="Helical" evidence="23">
    <location>
        <begin position="356"/>
        <end position="377"/>
    </location>
</feature>
<keyword evidence="16" id="KW-0325">Glycoprotein</keyword>
<keyword evidence="25" id="KW-1185">Reference proteome</keyword>
<evidence type="ECO:0000256" key="16">
    <source>
        <dbReference type="ARBA" id="ARBA00023180"/>
    </source>
</evidence>
<evidence type="ECO:0000256" key="22">
    <source>
        <dbReference type="ARBA" id="ARBA00059245"/>
    </source>
</evidence>
<evidence type="ECO:0000256" key="18">
    <source>
        <dbReference type="ARBA" id="ARBA00040898"/>
    </source>
</evidence>
<accession>A0AAF5DFN4</accession>
<comment type="cofactor">
    <cofactor evidence="1">
        <name>Mn(2+)</name>
        <dbReference type="ChEBI" id="CHEBI:29035"/>
    </cofactor>
</comment>
<keyword evidence="17" id="KW-0464">Manganese</keyword>
<dbReference type="PANTHER" id="PTHR23033">
    <property type="entry name" value="BETA1,3-GALACTOSYLTRANSFERASE"/>
    <property type="match status" value="1"/>
</dbReference>
<keyword evidence="8" id="KW-0808">Transferase</keyword>
<keyword evidence="9 23" id="KW-0812">Transmembrane</keyword>
<protein>
    <recommendedName>
        <fullName evidence="18">Glycoprotein-N-acetylgalactosamine 3-beta-galactosyltransferase 1</fullName>
        <ecNumber evidence="6">2.4.1.122</ecNumber>
    </recommendedName>
    <alternativeName>
        <fullName evidence="20">Core 1 O-glycan T-synthase</fullName>
    </alternativeName>
    <alternativeName>
        <fullName evidence="21">Core 1 UDP-galactose:N-acetylgalactosamine-alpha-R beta 1,3-galactosyltransferase 1</fullName>
    </alternativeName>
    <alternativeName>
        <fullName evidence="19">Core 1 beta1,3-galactosyltransferase 1</fullName>
    </alternativeName>
</protein>
<keyword evidence="11" id="KW-0547">Nucleotide-binding</keyword>
<evidence type="ECO:0000256" key="21">
    <source>
        <dbReference type="ARBA" id="ARBA00043065"/>
    </source>
</evidence>
<sequence>KFQIAMNINRNFFLIFTFFWGVIFGSLITIFAIFNVFLTHNKKILTINEFNYNLSILKKNYHTIKTDVLNNNIFTSNGSLNIIEKISKRIRIFCYILTGKDNHKKKAIHVKATWAKRCNKYIFMSSETDPSLPSINLNISEGRDHLWGKTKAAFKYIYENHFNDYDWFLKADDDTYVIVENLRFMLMAHSPSEPIYFGCKFKVIVKQGYMSGGAGYVLSKKAVEKFVTEAIPDSKKCRSTEDGAEDAEIGKCLENIGVVAGDSRDSEGQYRFLPFDPAFHVINDSKNPDYWFWKNIYYPLDQGPTCCSDYTISFHYIDFKMMYVLDFLIYHLKPFGQIPGFIEKFIFFVNRKYRSILIFFGGILLGALITISITFNLSNNNIIKPSLYKRHISNFNHLYDSHEDVANDKYAPDVPLHFHTNDTIQAHGSLNVIEKISKRIRIFCYILTGKKNHKKKAIHVKATWAKRCNKYIFMSSETDPSLPSINLNISEGRDHLWGKTKAAFKYIYENHLNDYDWFLKADDDTYVIMENLRFMLMAHSPSEPIYFGCKFKPYVKQGYMSGGAGYILSKKAVEKFVTEALPDSKKCKSSEGGAEDVEIGGCLEKVGVIAGDSRDAGGQHRFLPFDPASHVHLGEKNPKDWIWKYTYYPLDQGPTCCSDYAISFHYIDSRGMYSLDYLIYHLKPFGHVSGFMEKFILAGQDKTKDQIEDEIVENAFIVAKLNAGKNDTFFDLSANINSTNTA</sequence>
<keyword evidence="13 23" id="KW-1133">Transmembrane helix</keyword>
<dbReference type="AlphaFoldDB" id="A0AAF5DFN4"/>
<feature type="domain" description="Fringe-like glycosyltransferase" evidence="24">
    <location>
        <begin position="441"/>
        <end position="606"/>
    </location>
</feature>
<evidence type="ECO:0000256" key="11">
    <source>
        <dbReference type="ARBA" id="ARBA00022741"/>
    </source>
</evidence>
<evidence type="ECO:0000256" key="8">
    <source>
        <dbReference type="ARBA" id="ARBA00022679"/>
    </source>
</evidence>
<evidence type="ECO:0000256" key="4">
    <source>
        <dbReference type="ARBA" id="ARBA00006462"/>
    </source>
</evidence>
<evidence type="ECO:0000256" key="14">
    <source>
        <dbReference type="ARBA" id="ARBA00023136"/>
    </source>
</evidence>
<dbReference type="InterPro" id="IPR026050">
    <property type="entry name" value="C1GALT1/C1GALT1_chp1"/>
</dbReference>
<evidence type="ECO:0000256" key="7">
    <source>
        <dbReference type="ARBA" id="ARBA00022676"/>
    </source>
</evidence>
<dbReference type="FunFam" id="3.90.550.50:FF:000017">
    <property type="entry name" value="Glycoprotein-N-acetylgalactosamine 3-beta-galactosyltransferase 1"/>
    <property type="match status" value="2"/>
</dbReference>
<evidence type="ECO:0000256" key="10">
    <source>
        <dbReference type="ARBA" id="ARBA00022723"/>
    </source>
</evidence>
<evidence type="ECO:0000313" key="26">
    <source>
        <dbReference type="WBParaSite" id="TCONS_00011805.p1"/>
    </source>
</evidence>
<evidence type="ECO:0000256" key="9">
    <source>
        <dbReference type="ARBA" id="ARBA00022692"/>
    </source>
</evidence>
<reference evidence="26" key="1">
    <citation type="submission" date="2024-02" db="UniProtKB">
        <authorList>
            <consortium name="WormBaseParasite"/>
        </authorList>
    </citation>
    <scope>IDENTIFICATION</scope>
</reference>
<feature type="domain" description="Fringe-like glycosyltransferase" evidence="24">
    <location>
        <begin position="91"/>
        <end position="258"/>
    </location>
</feature>
<dbReference type="EC" id="2.4.1.122" evidence="6"/>
<evidence type="ECO:0000256" key="17">
    <source>
        <dbReference type="ARBA" id="ARBA00023211"/>
    </source>
</evidence>
<evidence type="ECO:0000259" key="24">
    <source>
        <dbReference type="Pfam" id="PF02434"/>
    </source>
</evidence>
<dbReference type="Gene3D" id="3.90.550.50">
    <property type="match status" value="2"/>
</dbReference>
<dbReference type="Proteomes" id="UP000035681">
    <property type="component" value="Unplaced"/>
</dbReference>
<evidence type="ECO:0000256" key="2">
    <source>
        <dbReference type="ARBA" id="ARBA00004606"/>
    </source>
</evidence>
<dbReference type="WBParaSite" id="TCONS_00011805.p1">
    <property type="protein sequence ID" value="TCONS_00011805.p1"/>
    <property type="gene ID" value="XLOC_006703"/>
</dbReference>
<dbReference type="GO" id="GO:0016020">
    <property type="term" value="C:membrane"/>
    <property type="evidence" value="ECO:0007669"/>
    <property type="project" value="UniProtKB-SubCell"/>
</dbReference>
<evidence type="ECO:0000256" key="12">
    <source>
        <dbReference type="ARBA" id="ARBA00022968"/>
    </source>
</evidence>
<comment type="pathway">
    <text evidence="3">Protein modification; protein glycosylation.</text>
</comment>
<feature type="transmembrane region" description="Helical" evidence="23">
    <location>
        <begin position="12"/>
        <end position="38"/>
    </location>
</feature>
<keyword evidence="15" id="KW-1015">Disulfide bond</keyword>
<dbReference type="PANTHER" id="PTHR23033:SF14">
    <property type="entry name" value="GLYCOPROTEIN-N-ACETYLGALACTOSAMINE 3-BETA-GALACTOSYLTRANSFERASE 1-RELATED"/>
    <property type="match status" value="1"/>
</dbReference>
<evidence type="ECO:0000256" key="15">
    <source>
        <dbReference type="ARBA" id="ARBA00023157"/>
    </source>
</evidence>
<keyword evidence="10" id="KW-0479">Metal-binding</keyword>
<evidence type="ECO:0000256" key="13">
    <source>
        <dbReference type="ARBA" id="ARBA00022989"/>
    </source>
</evidence>
<comment type="function">
    <text evidence="22">Glycosyltransferase that generates the core 1 O-glycan Gal-beta1-3GalNAc-alpha1-Ser/Thr (T antigen), which is a precursor for many extended O-glycans in glycoproteins.</text>
</comment>
<dbReference type="Pfam" id="PF02434">
    <property type="entry name" value="Fringe"/>
    <property type="match status" value="2"/>
</dbReference>
<evidence type="ECO:0000256" key="3">
    <source>
        <dbReference type="ARBA" id="ARBA00004922"/>
    </source>
</evidence>
<comment type="subunit">
    <text evidence="5">Homodimer; disulfide-linked.</text>
</comment>